<dbReference type="AlphaFoldDB" id="A0A2K1JUM6"/>
<dbReference type="Proteomes" id="UP000006727">
    <property type="component" value="Chromosome 11"/>
</dbReference>
<protein>
    <submittedName>
        <fullName evidence="2 3">Uncharacterized protein</fullName>
    </submittedName>
</protein>
<dbReference type="Gramene" id="Pp3c11_14047V3.1">
    <property type="protein sequence ID" value="PAC:32959614.CDS.1"/>
    <property type="gene ID" value="Pp3c11_14047"/>
</dbReference>
<evidence type="ECO:0000313" key="2">
    <source>
        <dbReference type="EMBL" id="PNR45234.1"/>
    </source>
</evidence>
<dbReference type="PaxDb" id="3218-PP1S11_213V6.1"/>
<dbReference type="Gramene" id="Pp3c11_14040V3.1">
    <property type="protein sequence ID" value="PAC:32958589.CDS.1"/>
    <property type="gene ID" value="Pp3c11_14040"/>
</dbReference>
<name>A0A2K1JUM6_PHYPA</name>
<dbReference type="GeneID" id="112288870"/>
<evidence type="ECO:0000313" key="3">
    <source>
        <dbReference type="EnsemblPlants" id="PAC:32958589.CDS.1"/>
    </source>
</evidence>
<sequence length="261" mass="28226">MRRLNPFKHQFQMTSPVGLPGEQEMKWMLRAAITFDPGTLTKNLATFTAVAFSATVPYVMFSKIKRPQYHYMESQASLSVDEDTSDEDHTSQCDVLSPTSIVGCGNESLEPDNVMSPGFLIQDIEPSRRLDSSVRVNTFTEGLESENLIIIGISDLEIQSSTATTASGSGAADVDRSAGRLYSNTAETKKLTSNVTPLKNSSSDFNMVSEAIIDRNLVRSGDWGSQIQPSSSAESGPGSSDDINETAAKLADLSVCEIPLI</sequence>
<evidence type="ECO:0000313" key="4">
    <source>
        <dbReference type="EnsemblPlants" id="PAC:32959614.CDS.1"/>
    </source>
</evidence>
<organism evidence="2">
    <name type="scientific">Physcomitrium patens</name>
    <name type="common">Spreading-leaved earth moss</name>
    <name type="synonym">Physcomitrella patens</name>
    <dbReference type="NCBI Taxonomy" id="3218"/>
    <lineage>
        <taxon>Eukaryota</taxon>
        <taxon>Viridiplantae</taxon>
        <taxon>Streptophyta</taxon>
        <taxon>Embryophyta</taxon>
        <taxon>Bryophyta</taxon>
        <taxon>Bryophytina</taxon>
        <taxon>Bryopsida</taxon>
        <taxon>Funariidae</taxon>
        <taxon>Funariales</taxon>
        <taxon>Funariaceae</taxon>
        <taxon>Physcomitrium</taxon>
    </lineage>
</organism>
<accession>A0A2K1JUM6</accession>
<reference evidence="3" key="3">
    <citation type="submission" date="2020-12" db="UniProtKB">
        <authorList>
            <consortium name="EnsemblPlants"/>
        </authorList>
    </citation>
    <scope>IDENTIFICATION</scope>
</reference>
<dbReference type="EnsemblPlants" id="Pp3c11_14047V3.1">
    <property type="protein sequence ID" value="PAC:32959614.CDS.1"/>
    <property type="gene ID" value="Pp3c11_14047"/>
</dbReference>
<gene>
    <name evidence="4" type="primary">LOC112288870</name>
    <name evidence="2" type="ORF">PHYPA_015005</name>
</gene>
<dbReference type="EMBL" id="ABEU02000011">
    <property type="protein sequence ID" value="PNR45234.1"/>
    <property type="molecule type" value="Genomic_DNA"/>
</dbReference>
<dbReference type="KEGG" id="ppp:112288870"/>
<dbReference type="EnsemblPlants" id="Pp3c11_14040V3.1">
    <property type="protein sequence ID" value="PAC:32958589.CDS.1"/>
    <property type="gene ID" value="Pp3c11_14040"/>
</dbReference>
<dbReference type="RefSeq" id="XP_024389323.1">
    <property type="nucleotide sequence ID" value="XM_024533555.2"/>
</dbReference>
<reference evidence="2 5" key="1">
    <citation type="journal article" date="2008" name="Science">
        <title>The Physcomitrella genome reveals evolutionary insights into the conquest of land by plants.</title>
        <authorList>
            <person name="Rensing S."/>
            <person name="Lang D."/>
            <person name="Zimmer A."/>
            <person name="Terry A."/>
            <person name="Salamov A."/>
            <person name="Shapiro H."/>
            <person name="Nishiyama T."/>
            <person name="Perroud P.-F."/>
            <person name="Lindquist E."/>
            <person name="Kamisugi Y."/>
            <person name="Tanahashi T."/>
            <person name="Sakakibara K."/>
            <person name="Fujita T."/>
            <person name="Oishi K."/>
            <person name="Shin-I T."/>
            <person name="Kuroki Y."/>
            <person name="Toyoda A."/>
            <person name="Suzuki Y."/>
            <person name="Hashimoto A."/>
            <person name="Yamaguchi K."/>
            <person name="Sugano A."/>
            <person name="Kohara Y."/>
            <person name="Fujiyama A."/>
            <person name="Anterola A."/>
            <person name="Aoki S."/>
            <person name="Ashton N."/>
            <person name="Barbazuk W.B."/>
            <person name="Barker E."/>
            <person name="Bennetzen J."/>
            <person name="Bezanilla M."/>
            <person name="Blankenship R."/>
            <person name="Cho S.H."/>
            <person name="Dutcher S."/>
            <person name="Estelle M."/>
            <person name="Fawcett J.A."/>
            <person name="Gundlach H."/>
            <person name="Hanada K."/>
            <person name="Heyl A."/>
            <person name="Hicks K.A."/>
            <person name="Hugh J."/>
            <person name="Lohr M."/>
            <person name="Mayer K."/>
            <person name="Melkozernov A."/>
            <person name="Murata T."/>
            <person name="Nelson D."/>
            <person name="Pils B."/>
            <person name="Prigge M."/>
            <person name="Reiss B."/>
            <person name="Renner T."/>
            <person name="Rombauts S."/>
            <person name="Rushton P."/>
            <person name="Sanderfoot A."/>
            <person name="Schween G."/>
            <person name="Shiu S.-H."/>
            <person name="Stueber K."/>
            <person name="Theodoulou F.L."/>
            <person name="Tu H."/>
            <person name="Van de Peer Y."/>
            <person name="Verrier P.J."/>
            <person name="Waters E."/>
            <person name="Wood A."/>
            <person name="Yang L."/>
            <person name="Cove D."/>
            <person name="Cuming A."/>
            <person name="Hasebe M."/>
            <person name="Lucas S."/>
            <person name="Mishler D.B."/>
            <person name="Reski R."/>
            <person name="Grigoriev I."/>
            <person name="Quatrano R.S."/>
            <person name="Boore J.L."/>
        </authorList>
    </citation>
    <scope>NUCLEOTIDE SEQUENCE [LARGE SCALE GENOMIC DNA]</scope>
    <source>
        <strain evidence="3 5">cv. Gransden 2004</strain>
    </source>
</reference>
<proteinExistence type="predicted"/>
<keyword evidence="5" id="KW-1185">Reference proteome</keyword>
<feature type="region of interest" description="Disordered" evidence="1">
    <location>
        <begin position="222"/>
        <end position="244"/>
    </location>
</feature>
<evidence type="ECO:0000313" key="5">
    <source>
        <dbReference type="Proteomes" id="UP000006727"/>
    </source>
</evidence>
<evidence type="ECO:0000256" key="1">
    <source>
        <dbReference type="SAM" id="MobiDB-lite"/>
    </source>
</evidence>
<reference evidence="2 5" key="2">
    <citation type="journal article" date="2018" name="Plant J.">
        <title>The Physcomitrella patens chromosome-scale assembly reveals moss genome structure and evolution.</title>
        <authorList>
            <person name="Lang D."/>
            <person name="Ullrich K.K."/>
            <person name="Murat F."/>
            <person name="Fuchs J."/>
            <person name="Jenkins J."/>
            <person name="Haas F.B."/>
            <person name="Piednoel M."/>
            <person name="Gundlach H."/>
            <person name="Van Bel M."/>
            <person name="Meyberg R."/>
            <person name="Vives C."/>
            <person name="Morata J."/>
            <person name="Symeonidi A."/>
            <person name="Hiss M."/>
            <person name="Muchero W."/>
            <person name="Kamisugi Y."/>
            <person name="Saleh O."/>
            <person name="Blanc G."/>
            <person name="Decker E.L."/>
            <person name="van Gessel N."/>
            <person name="Grimwood J."/>
            <person name="Hayes R.D."/>
            <person name="Graham S.W."/>
            <person name="Gunter L.E."/>
            <person name="McDaniel S.F."/>
            <person name="Hoernstein S.N.W."/>
            <person name="Larsson A."/>
            <person name="Li F.W."/>
            <person name="Perroud P.F."/>
            <person name="Phillips J."/>
            <person name="Ranjan P."/>
            <person name="Rokshar D.S."/>
            <person name="Rothfels C.J."/>
            <person name="Schneider L."/>
            <person name="Shu S."/>
            <person name="Stevenson D.W."/>
            <person name="Thummler F."/>
            <person name="Tillich M."/>
            <person name="Villarreal Aguilar J.C."/>
            <person name="Widiez T."/>
            <person name="Wong G.K."/>
            <person name="Wymore A."/>
            <person name="Zhang Y."/>
            <person name="Zimmer A.D."/>
            <person name="Quatrano R.S."/>
            <person name="Mayer K.F.X."/>
            <person name="Goodstein D."/>
            <person name="Casacuberta J.M."/>
            <person name="Vandepoele K."/>
            <person name="Reski R."/>
            <person name="Cuming A.C."/>
            <person name="Tuskan G.A."/>
            <person name="Maumus F."/>
            <person name="Salse J."/>
            <person name="Schmutz J."/>
            <person name="Rensing S.A."/>
        </authorList>
    </citation>
    <scope>NUCLEOTIDE SEQUENCE [LARGE SCALE GENOMIC DNA]</scope>
    <source>
        <strain evidence="3 5">cv. Gransden 2004</strain>
    </source>
</reference>
<feature type="compositionally biased region" description="Low complexity" evidence="1">
    <location>
        <begin position="229"/>
        <end position="240"/>
    </location>
</feature>